<evidence type="ECO:0000256" key="11">
    <source>
        <dbReference type="ARBA" id="ARBA00022842"/>
    </source>
</evidence>
<evidence type="ECO:0000256" key="1">
    <source>
        <dbReference type="ARBA" id="ARBA00004651"/>
    </source>
</evidence>
<evidence type="ECO:0000259" key="18">
    <source>
        <dbReference type="PROSITE" id="PS50846"/>
    </source>
</evidence>
<comment type="catalytic activity">
    <reaction evidence="15">
        <text>Zn(2+)(in) + ATP + H2O = Zn(2+)(out) + ADP + phosphate + H(+)</text>
        <dbReference type="Rhea" id="RHEA:20621"/>
        <dbReference type="ChEBI" id="CHEBI:15377"/>
        <dbReference type="ChEBI" id="CHEBI:15378"/>
        <dbReference type="ChEBI" id="CHEBI:29105"/>
        <dbReference type="ChEBI" id="CHEBI:30616"/>
        <dbReference type="ChEBI" id="CHEBI:43474"/>
        <dbReference type="ChEBI" id="CHEBI:456216"/>
        <dbReference type="EC" id="7.2.2.12"/>
    </reaction>
</comment>
<keyword evidence="6 17" id="KW-0812">Transmembrane</keyword>
<dbReference type="GO" id="GO:0016463">
    <property type="term" value="F:P-type zinc transporter activity"/>
    <property type="evidence" value="ECO:0007669"/>
    <property type="project" value="UniProtKB-EC"/>
</dbReference>
<dbReference type="PANTHER" id="PTHR48085">
    <property type="entry name" value="CADMIUM/ZINC-TRANSPORTING ATPASE HMA2-RELATED"/>
    <property type="match status" value="1"/>
</dbReference>
<dbReference type="NCBIfam" id="TIGR01525">
    <property type="entry name" value="ATPase-IB_hvy"/>
    <property type="match status" value="1"/>
</dbReference>
<comment type="subcellular location">
    <subcellularLocation>
        <location evidence="1">Cell membrane</location>
        <topology evidence="1">Multi-pass membrane protein</topology>
    </subcellularLocation>
</comment>
<dbReference type="SFLD" id="SFLDG00002">
    <property type="entry name" value="C1.7:_P-type_atpase_like"/>
    <property type="match status" value="1"/>
</dbReference>
<keyword evidence="3 17" id="KW-1003">Cell membrane</keyword>
<dbReference type="GO" id="GO:0005886">
    <property type="term" value="C:plasma membrane"/>
    <property type="evidence" value="ECO:0007669"/>
    <property type="project" value="UniProtKB-SubCell"/>
</dbReference>
<dbReference type="PRINTS" id="PR00119">
    <property type="entry name" value="CATATPASE"/>
</dbReference>
<keyword evidence="20" id="KW-1185">Reference proteome</keyword>
<evidence type="ECO:0000256" key="7">
    <source>
        <dbReference type="ARBA" id="ARBA00022723"/>
    </source>
</evidence>
<evidence type="ECO:0000256" key="8">
    <source>
        <dbReference type="ARBA" id="ARBA00022741"/>
    </source>
</evidence>
<dbReference type="Gene3D" id="3.30.70.100">
    <property type="match status" value="2"/>
</dbReference>
<evidence type="ECO:0000256" key="17">
    <source>
        <dbReference type="RuleBase" id="RU362081"/>
    </source>
</evidence>
<keyword evidence="9" id="KW-0862">Zinc</keyword>
<evidence type="ECO:0000256" key="14">
    <source>
        <dbReference type="ARBA" id="ARBA00023136"/>
    </source>
</evidence>
<evidence type="ECO:0000256" key="9">
    <source>
        <dbReference type="ARBA" id="ARBA00022833"/>
    </source>
</evidence>
<evidence type="ECO:0000313" key="19">
    <source>
        <dbReference type="EMBL" id="KNZ40499.1"/>
    </source>
</evidence>
<keyword evidence="5" id="KW-0597">Phosphoprotein</keyword>
<keyword evidence="4" id="KW-0104">Cadmium</keyword>
<dbReference type="SUPFAM" id="SSF56784">
    <property type="entry name" value="HAD-like"/>
    <property type="match status" value="1"/>
</dbReference>
<comment type="similarity">
    <text evidence="2 17">Belongs to the cation transport ATPase (P-type) (TC 3.A.3) family. Type IB subfamily.</text>
</comment>
<feature type="transmembrane region" description="Helical" evidence="17">
    <location>
        <begin position="736"/>
        <end position="758"/>
    </location>
</feature>
<dbReference type="SUPFAM" id="SSF81653">
    <property type="entry name" value="Calcium ATPase, transduction domain A"/>
    <property type="match status" value="1"/>
</dbReference>
<dbReference type="InterPro" id="IPR023214">
    <property type="entry name" value="HAD_sf"/>
</dbReference>
<feature type="transmembrane region" description="Helical" evidence="17">
    <location>
        <begin position="201"/>
        <end position="219"/>
    </location>
</feature>
<dbReference type="InterPro" id="IPR001757">
    <property type="entry name" value="P_typ_ATPase"/>
</dbReference>
<protein>
    <submittedName>
        <fullName evidence="19">ATPase</fullName>
    </submittedName>
</protein>
<dbReference type="InterPro" id="IPR008250">
    <property type="entry name" value="ATPase_P-typ_transduc_dom_A_sf"/>
</dbReference>
<dbReference type="OrthoDB" id="9813266at2"/>
<dbReference type="SFLD" id="SFLDF00027">
    <property type="entry name" value="p-type_atpase"/>
    <property type="match status" value="1"/>
</dbReference>
<evidence type="ECO:0000256" key="12">
    <source>
        <dbReference type="ARBA" id="ARBA00022967"/>
    </source>
</evidence>
<evidence type="ECO:0000256" key="6">
    <source>
        <dbReference type="ARBA" id="ARBA00022692"/>
    </source>
</evidence>
<dbReference type="InterPro" id="IPR017969">
    <property type="entry name" value="Heavy-metal-associated_CS"/>
</dbReference>
<keyword evidence="12" id="KW-1278">Translocase</keyword>
<evidence type="ECO:0000256" key="3">
    <source>
        <dbReference type="ARBA" id="ARBA00022475"/>
    </source>
</evidence>
<accession>A0A0L6TW56</accession>
<dbReference type="Gene3D" id="2.70.150.10">
    <property type="entry name" value="Calcium-transporting ATPase, cytoplasmic transduction domain A"/>
    <property type="match status" value="1"/>
</dbReference>
<dbReference type="Pfam" id="PF00403">
    <property type="entry name" value="HMA"/>
    <property type="match status" value="1"/>
</dbReference>
<dbReference type="GO" id="GO:0016887">
    <property type="term" value="F:ATP hydrolysis activity"/>
    <property type="evidence" value="ECO:0007669"/>
    <property type="project" value="InterPro"/>
</dbReference>
<dbReference type="InterPro" id="IPR023299">
    <property type="entry name" value="ATPase_P-typ_cyto_dom_N"/>
</dbReference>
<dbReference type="CDD" id="cd00371">
    <property type="entry name" value="HMA"/>
    <property type="match status" value="1"/>
</dbReference>
<keyword evidence="7 17" id="KW-0479">Metal-binding</keyword>
<keyword evidence="8 17" id="KW-0547">Nucleotide-binding</keyword>
<dbReference type="NCBIfam" id="TIGR01512">
    <property type="entry name" value="ATPase-IB2_Cd"/>
    <property type="match status" value="1"/>
</dbReference>
<reference evidence="20" key="1">
    <citation type="submission" date="2015-07" db="EMBL/GenBank/DDBJ databases">
        <title>Draft genome sequence of Acetobacterium bakii DSM 8293, a potential psychrophilic chemical producer through syngas fermentation.</title>
        <authorList>
            <person name="Song Y."/>
            <person name="Hwang S."/>
            <person name="Cho B.-K."/>
        </authorList>
    </citation>
    <scope>NUCLEOTIDE SEQUENCE [LARGE SCALE GENOMIC DNA]</scope>
    <source>
        <strain evidence="20">DSM 8239</strain>
    </source>
</reference>
<dbReference type="SUPFAM" id="SSF55008">
    <property type="entry name" value="HMA, heavy metal-associated domain"/>
    <property type="match status" value="2"/>
</dbReference>
<dbReference type="SUPFAM" id="SSF81665">
    <property type="entry name" value="Calcium ATPase, transmembrane domain M"/>
    <property type="match status" value="1"/>
</dbReference>
<dbReference type="AlphaFoldDB" id="A0A0L6TW56"/>
<evidence type="ECO:0000256" key="4">
    <source>
        <dbReference type="ARBA" id="ARBA00022539"/>
    </source>
</evidence>
<evidence type="ECO:0000313" key="20">
    <source>
        <dbReference type="Proteomes" id="UP000036873"/>
    </source>
</evidence>
<evidence type="ECO:0000256" key="13">
    <source>
        <dbReference type="ARBA" id="ARBA00022989"/>
    </source>
</evidence>
<dbReference type="PRINTS" id="PR00941">
    <property type="entry name" value="CDATPASE"/>
</dbReference>
<dbReference type="PROSITE" id="PS00154">
    <property type="entry name" value="ATPASE_E1_E2"/>
    <property type="match status" value="1"/>
</dbReference>
<keyword evidence="13 17" id="KW-1133">Transmembrane helix</keyword>
<evidence type="ECO:0000256" key="2">
    <source>
        <dbReference type="ARBA" id="ARBA00006024"/>
    </source>
</evidence>
<dbReference type="InterPro" id="IPR036163">
    <property type="entry name" value="HMA_dom_sf"/>
</dbReference>
<sequence length="788" mass="85831">MMKKELVLEGLCCANCATKIEHEVNGLNGLTATMNFMNKALILETQSEKFDIDILEQVKAIVNKHESNVVVKEKSVGKETKKVFVLEGLCCANCASKIETEVNKLDGVKFASIDFMSKKLIVETETTLRLQELNQKIEGIVKRIEPDVKVIFQGNTGKVEIKESLEIEVDDGKLRRKLLTKLVIGGVLFAIAIIFDFQNWLELTLFLLSYIVVGGDVVLRAVKGIVRGQVFSEHFLMSVATIGAFFVGEYPEGVAVMMFYLVGELFQDMAVDHSRKSISELMDIRPDYANLKVGDIIKKVSPDDVNIGDIILVKPGEKIPLDGRVIDGYSMVDTSALTGESLPRELEPGKDALSGFINKNGVLTIEVTKDFGDSTVSKILDLVQNASSKKAPTEHFITKFARYYTPIVVFSALALAIIPPLVIPGATFSDWIYRALVFLVVSCPCALVISIPLGFFGGIGGASKRGILIKGSNYLEALNNVETIVFDKTGTLTKGVFKVTEINPQNDITKEALIEYAAYAESYSNHPISLSLISAFNADIDKKRIKNYQEIPGHGIKVIIDGKEVLAGNEKFMNSENIMIGDVEALGTVIHIAINNRYAGNIIISDEIKEDSAHAVKALKALGIKKTIMLTGDLKTVGDTIGKQLGLDEVYSELLPGDKVAEFERLENQKSAKGKIIFVGDGINDAPVLARADIGIAMGALGSDAAIEAADIVIMNDEPSKIVTAIKIAKKTRRIVLQNIVFALGVKAVFLILSTLGVASMWEAVFADTGVTLIAVFNAMRVMNTKNI</sequence>
<evidence type="ECO:0000256" key="5">
    <source>
        <dbReference type="ARBA" id="ARBA00022553"/>
    </source>
</evidence>
<dbReference type="CDD" id="cd07548">
    <property type="entry name" value="P-type_ATPase-Cd_Zn_Co_like"/>
    <property type="match status" value="1"/>
</dbReference>
<feature type="transmembrane region" description="Helical" evidence="17">
    <location>
        <begin position="435"/>
        <end position="456"/>
    </location>
</feature>
<feature type="domain" description="HMA" evidence="18">
    <location>
        <begin position="2"/>
        <end position="69"/>
    </location>
</feature>
<dbReference type="PROSITE" id="PS50846">
    <property type="entry name" value="HMA_2"/>
    <property type="match status" value="2"/>
</dbReference>
<organism evidence="19 20">
    <name type="scientific">Acetobacterium bakii</name>
    <dbReference type="NCBI Taxonomy" id="52689"/>
    <lineage>
        <taxon>Bacteria</taxon>
        <taxon>Bacillati</taxon>
        <taxon>Bacillota</taxon>
        <taxon>Clostridia</taxon>
        <taxon>Eubacteriales</taxon>
        <taxon>Eubacteriaceae</taxon>
        <taxon>Acetobacterium</taxon>
    </lineage>
</organism>
<dbReference type="RefSeq" id="WP_050741657.1">
    <property type="nucleotide sequence ID" value="NZ_LGYO01000057.1"/>
</dbReference>
<dbReference type="InterPro" id="IPR023298">
    <property type="entry name" value="ATPase_P-typ_TM_dom_sf"/>
</dbReference>
<dbReference type="FunFam" id="3.40.1110.10:FF:000066">
    <property type="entry name" value="Cadmium-translocating P-type ATPase"/>
    <property type="match status" value="1"/>
</dbReference>
<dbReference type="InterPro" id="IPR036412">
    <property type="entry name" value="HAD-like_sf"/>
</dbReference>
<comment type="caution">
    <text evidence="19">The sequence shown here is derived from an EMBL/GenBank/DDBJ whole genome shotgun (WGS) entry which is preliminary data.</text>
</comment>
<dbReference type="FunFam" id="2.70.150.10:FF:000002">
    <property type="entry name" value="Copper-transporting ATPase 1, putative"/>
    <property type="match status" value="1"/>
</dbReference>
<dbReference type="GO" id="GO:0008551">
    <property type="term" value="F:P-type cadmium transporter activity"/>
    <property type="evidence" value="ECO:0007669"/>
    <property type="project" value="UniProtKB-EC"/>
</dbReference>
<dbReference type="EMBL" id="LGYO01000057">
    <property type="protein sequence ID" value="KNZ40499.1"/>
    <property type="molecule type" value="Genomic_DNA"/>
</dbReference>
<comment type="catalytic activity">
    <reaction evidence="16">
        <text>Cd(2+)(in) + ATP + H2O = Cd(2+)(out) + ADP + phosphate + H(+)</text>
        <dbReference type="Rhea" id="RHEA:12132"/>
        <dbReference type="ChEBI" id="CHEBI:15377"/>
        <dbReference type="ChEBI" id="CHEBI:15378"/>
        <dbReference type="ChEBI" id="CHEBI:30616"/>
        <dbReference type="ChEBI" id="CHEBI:43474"/>
        <dbReference type="ChEBI" id="CHEBI:48775"/>
        <dbReference type="ChEBI" id="CHEBI:456216"/>
        <dbReference type="EC" id="7.2.2.21"/>
    </reaction>
</comment>
<feature type="transmembrane region" description="Helical" evidence="17">
    <location>
        <begin position="403"/>
        <end position="423"/>
    </location>
</feature>
<dbReference type="PROSITE" id="PS01047">
    <property type="entry name" value="HMA_1"/>
    <property type="match status" value="1"/>
</dbReference>
<dbReference type="SFLD" id="SFLDS00003">
    <property type="entry name" value="Haloacid_Dehalogenase"/>
    <property type="match status" value="1"/>
</dbReference>
<keyword evidence="10 17" id="KW-0067">ATP-binding</keyword>
<evidence type="ECO:0000256" key="15">
    <source>
        <dbReference type="ARBA" id="ARBA00047308"/>
    </source>
</evidence>
<feature type="domain" description="HMA" evidence="18">
    <location>
        <begin position="80"/>
        <end position="149"/>
    </location>
</feature>
<dbReference type="Gene3D" id="3.40.50.1000">
    <property type="entry name" value="HAD superfamily/HAD-like"/>
    <property type="match status" value="1"/>
</dbReference>
<dbReference type="Pfam" id="PF00122">
    <property type="entry name" value="E1-E2_ATPase"/>
    <property type="match status" value="1"/>
</dbReference>
<name>A0A0L6TW56_9FIRM</name>
<dbReference type="GO" id="GO:0005524">
    <property type="term" value="F:ATP binding"/>
    <property type="evidence" value="ECO:0007669"/>
    <property type="project" value="UniProtKB-UniRule"/>
</dbReference>
<dbReference type="NCBIfam" id="TIGR01494">
    <property type="entry name" value="ATPase_P-type"/>
    <property type="match status" value="1"/>
</dbReference>
<gene>
    <name evidence="19" type="ORF">AKG39_17330</name>
</gene>
<dbReference type="Proteomes" id="UP000036873">
    <property type="component" value="Unassembled WGS sequence"/>
</dbReference>
<dbReference type="STRING" id="52689.AKG39_17330"/>
<feature type="transmembrane region" description="Helical" evidence="17">
    <location>
        <begin position="178"/>
        <end position="195"/>
    </location>
</feature>
<dbReference type="Pfam" id="PF00702">
    <property type="entry name" value="Hydrolase"/>
    <property type="match status" value="1"/>
</dbReference>
<proteinExistence type="inferred from homology"/>
<dbReference type="InterPro" id="IPR027256">
    <property type="entry name" value="P-typ_ATPase_IB"/>
</dbReference>
<dbReference type="InterPro" id="IPR059000">
    <property type="entry name" value="ATPase_P-type_domA"/>
</dbReference>
<feature type="transmembrane region" description="Helical" evidence="17">
    <location>
        <begin position="764"/>
        <end position="783"/>
    </location>
</feature>
<dbReference type="PATRIC" id="fig|52689.4.peg.3029"/>
<keyword evidence="14 17" id="KW-0472">Membrane</keyword>
<keyword evidence="11" id="KW-0460">Magnesium</keyword>
<evidence type="ECO:0000256" key="16">
    <source>
        <dbReference type="ARBA" id="ARBA00049338"/>
    </source>
</evidence>
<dbReference type="InterPro" id="IPR006121">
    <property type="entry name" value="HMA_dom"/>
</dbReference>
<evidence type="ECO:0000256" key="10">
    <source>
        <dbReference type="ARBA" id="ARBA00022840"/>
    </source>
</evidence>
<dbReference type="GO" id="GO:0046872">
    <property type="term" value="F:metal ion binding"/>
    <property type="evidence" value="ECO:0007669"/>
    <property type="project" value="UniProtKB-KW"/>
</dbReference>
<dbReference type="PANTHER" id="PTHR48085:SF5">
    <property type="entry name" value="CADMIUM_ZINC-TRANSPORTING ATPASE HMA4-RELATED"/>
    <property type="match status" value="1"/>
</dbReference>
<dbReference type="InterPro" id="IPR018303">
    <property type="entry name" value="ATPase_P-typ_P_site"/>
</dbReference>
<dbReference type="InterPro" id="IPR051014">
    <property type="entry name" value="Cation_Transport_ATPase_IB"/>
</dbReference>
<dbReference type="Gene3D" id="3.40.1110.10">
    <property type="entry name" value="Calcium-transporting ATPase, cytoplasmic domain N"/>
    <property type="match status" value="1"/>
</dbReference>
<dbReference type="InterPro" id="IPR044492">
    <property type="entry name" value="P_typ_ATPase_HD_dom"/>
</dbReference>